<accession>A0A450YCF7</accession>
<sequence>MLCSSVGCIGKYSAPGYDECSGCLVARCPLAIQSASKGVKRLRRLPRHQRHRFYWTLRMDRRTTPQAYGMAHLGENPIPMVSATARFHGNDAGRQIRHERRDFFLDNCFLTVISVLFYTMEVVSAVWLYRFPSTFTSLFLIRLFMISPLRLDVQNAHHGLFEAVWGGGGPLILARLRLRPMNHNPAVVKDR</sequence>
<keyword evidence="1" id="KW-0812">Transmembrane</keyword>
<evidence type="ECO:0000313" key="2">
    <source>
        <dbReference type="EMBL" id="VFK36523.1"/>
    </source>
</evidence>
<protein>
    <submittedName>
        <fullName evidence="3">Uncharacterized protein</fullName>
    </submittedName>
</protein>
<dbReference type="AlphaFoldDB" id="A0A450YCF7"/>
<dbReference type="EMBL" id="CAADFR010000002">
    <property type="protein sequence ID" value="VFK36523.1"/>
    <property type="molecule type" value="Genomic_DNA"/>
</dbReference>
<gene>
    <name evidence="3" type="ORF">BECKSD772E_GA0070983_100253</name>
    <name evidence="2" type="ORF">BECKSD772F_GA0070984_100255</name>
</gene>
<keyword evidence="1" id="KW-0472">Membrane</keyword>
<evidence type="ECO:0000256" key="1">
    <source>
        <dbReference type="SAM" id="Phobius"/>
    </source>
</evidence>
<reference evidence="3" key="1">
    <citation type="submission" date="2019-02" db="EMBL/GenBank/DDBJ databases">
        <authorList>
            <person name="Gruber-Vodicka R. H."/>
            <person name="Seah K. B. B."/>
        </authorList>
    </citation>
    <scope>NUCLEOTIDE SEQUENCE</scope>
    <source>
        <strain evidence="3">BECK_S1320</strain>
        <strain evidence="2">BECK_S1321</strain>
    </source>
</reference>
<dbReference type="EMBL" id="CAADFU010000002">
    <property type="protein sequence ID" value="VFK39231.1"/>
    <property type="molecule type" value="Genomic_DNA"/>
</dbReference>
<organism evidence="3">
    <name type="scientific">Candidatus Kentrum sp. SD</name>
    <dbReference type="NCBI Taxonomy" id="2126332"/>
    <lineage>
        <taxon>Bacteria</taxon>
        <taxon>Pseudomonadati</taxon>
        <taxon>Pseudomonadota</taxon>
        <taxon>Gammaproteobacteria</taxon>
        <taxon>Candidatus Kentrum</taxon>
    </lineage>
</organism>
<keyword evidence="1" id="KW-1133">Transmembrane helix</keyword>
<proteinExistence type="predicted"/>
<evidence type="ECO:0000313" key="3">
    <source>
        <dbReference type="EMBL" id="VFK39231.1"/>
    </source>
</evidence>
<name>A0A450YCF7_9GAMM</name>
<feature type="transmembrane region" description="Helical" evidence="1">
    <location>
        <begin position="103"/>
        <end position="120"/>
    </location>
</feature>